<evidence type="ECO:0000256" key="3">
    <source>
        <dbReference type="ARBA" id="ARBA00022723"/>
    </source>
</evidence>
<proteinExistence type="predicted"/>
<evidence type="ECO:0000313" key="9">
    <source>
        <dbReference type="Proteomes" id="UP000214588"/>
    </source>
</evidence>
<gene>
    <name evidence="8" type="primary">scfB</name>
    <name evidence="8" type="ORF">CDO51_08605</name>
</gene>
<dbReference type="Gene3D" id="3.20.20.70">
    <property type="entry name" value="Aldolase class I"/>
    <property type="match status" value="1"/>
</dbReference>
<dbReference type="SFLD" id="SFLDS00029">
    <property type="entry name" value="Radical_SAM"/>
    <property type="match status" value="1"/>
</dbReference>
<evidence type="ECO:0000256" key="5">
    <source>
        <dbReference type="ARBA" id="ARBA00023014"/>
    </source>
</evidence>
<organism evidence="8 9">
    <name type="scientific">Natranaerobius trueperi</name>
    <dbReference type="NCBI Taxonomy" id="759412"/>
    <lineage>
        <taxon>Bacteria</taxon>
        <taxon>Bacillati</taxon>
        <taxon>Bacillota</taxon>
        <taxon>Clostridia</taxon>
        <taxon>Natranaerobiales</taxon>
        <taxon>Natranaerobiaceae</taxon>
        <taxon>Natranaerobius</taxon>
    </lineage>
</organism>
<evidence type="ECO:0000259" key="7">
    <source>
        <dbReference type="Pfam" id="PF13186"/>
    </source>
</evidence>
<evidence type="ECO:0000256" key="2">
    <source>
        <dbReference type="ARBA" id="ARBA00022691"/>
    </source>
</evidence>
<name>A0A226BZ84_9FIRM</name>
<keyword evidence="9" id="KW-1185">Reference proteome</keyword>
<dbReference type="GO" id="GO:0046872">
    <property type="term" value="F:metal ion binding"/>
    <property type="evidence" value="ECO:0007669"/>
    <property type="project" value="UniProtKB-KW"/>
</dbReference>
<dbReference type="NCBIfam" id="TIGR04085">
    <property type="entry name" value="rSAM_more_4Fe4S"/>
    <property type="match status" value="1"/>
</dbReference>
<dbReference type="NCBIfam" id="TIGR03974">
    <property type="entry name" value="rSAM_six_Cys"/>
    <property type="match status" value="1"/>
</dbReference>
<evidence type="ECO:0000256" key="4">
    <source>
        <dbReference type="ARBA" id="ARBA00023004"/>
    </source>
</evidence>
<sequence>MIKIDKQRDGTMSINFHTFYIGDKILLYDVGSGSLHEISETCNALLEGLAKNNDNTDNFLDSLRSQAKKKWSKDDDVTEAFEQLSNLHEQGLLCFYKKSDHVKFNTEKDSKKPLGVKALCLHPAHACNMDCKYCFADGGLFNGQTSYMDTKTAERAVDFLIDQSGARKNLEIDFFGGEPLLNFSVIKETVEYARKQAEKYNKSFKFTLTTNGLALTDEIIDYIINENFAVVMSIDGRKHINDYYRTDLKGNGTYDKILPKFQKLAHALTTYGSQEYYMRGTYTKQNLDFSKDVLHLAELGFKHISVEPVIGDLDSKYSLSSNDLDYITKEYKLIADESSMRSDLNFFHFNIDLEGGPCSIKKITGCGAGFDYLAVDPSGDIFPCHQFVSKNEFYMGNVSKPEQINKDISKRLKSCNILTKDICKTCWARYLCGGGCHANAFNINENLDTPYDVDCAIKKIQFEHALYLKALNN</sequence>
<dbReference type="Proteomes" id="UP000214588">
    <property type="component" value="Unassembled WGS sequence"/>
</dbReference>
<dbReference type="EMBL" id="NIQC01000018">
    <property type="protein sequence ID" value="OWZ83440.1"/>
    <property type="molecule type" value="Genomic_DNA"/>
</dbReference>
<dbReference type="Pfam" id="PF13186">
    <property type="entry name" value="SPASM"/>
    <property type="match status" value="1"/>
</dbReference>
<dbReference type="InterPro" id="IPR023885">
    <property type="entry name" value="4Fe4S-binding_SPASM_dom"/>
</dbReference>
<keyword evidence="3" id="KW-0479">Metal-binding</keyword>
<dbReference type="GO" id="GO:0051536">
    <property type="term" value="F:iron-sulfur cluster binding"/>
    <property type="evidence" value="ECO:0007669"/>
    <property type="project" value="UniProtKB-KW"/>
</dbReference>
<dbReference type="InterPro" id="IPR023867">
    <property type="entry name" value="Sulphatase_maturase_rSAM"/>
</dbReference>
<reference evidence="8 9" key="1">
    <citation type="submission" date="2017-06" db="EMBL/GenBank/DDBJ databases">
        <title>Draft Genome Sequence of Natranaerobius trueperi halophilic, alkalithermophilic bacteria from soda lakes.</title>
        <authorList>
            <person name="Zhao B."/>
        </authorList>
    </citation>
    <scope>NUCLEOTIDE SEQUENCE [LARGE SCALE GENOMIC DNA]</scope>
    <source>
        <strain evidence="8 9">DSM 18760</strain>
    </source>
</reference>
<dbReference type="AlphaFoldDB" id="A0A226BZ84"/>
<dbReference type="InterPro" id="IPR013785">
    <property type="entry name" value="Aldolase_TIM"/>
</dbReference>
<evidence type="ECO:0000313" key="8">
    <source>
        <dbReference type="EMBL" id="OWZ83440.1"/>
    </source>
</evidence>
<dbReference type="InterPro" id="IPR047602">
    <property type="entry name" value="SPASM_CteB-like"/>
</dbReference>
<dbReference type="SFLD" id="SFLDG01384">
    <property type="entry name" value="thioether_bond_formation_requi"/>
    <property type="match status" value="1"/>
</dbReference>
<dbReference type="InterPro" id="IPR024025">
    <property type="entry name" value="SCIFF_rSAM_maturase"/>
</dbReference>
<dbReference type="GO" id="GO:0016491">
    <property type="term" value="F:oxidoreductase activity"/>
    <property type="evidence" value="ECO:0007669"/>
    <property type="project" value="InterPro"/>
</dbReference>
<dbReference type="PANTHER" id="PTHR43273">
    <property type="entry name" value="ANAEROBIC SULFATASE-MATURATING ENZYME HOMOLOG ASLB-RELATED"/>
    <property type="match status" value="1"/>
</dbReference>
<comment type="caution">
    <text evidence="8">The sequence shown here is derived from an EMBL/GenBank/DDBJ whole genome shotgun (WGS) entry which is preliminary data.</text>
</comment>
<evidence type="ECO:0000256" key="1">
    <source>
        <dbReference type="ARBA" id="ARBA00001966"/>
    </source>
</evidence>
<evidence type="ECO:0000259" key="6">
    <source>
        <dbReference type="Pfam" id="PF04055"/>
    </source>
</evidence>
<keyword evidence="4" id="KW-0408">Iron</keyword>
<protein>
    <submittedName>
        <fullName evidence="8">Thioether cross-link-forming SCIFF peptide maturase</fullName>
    </submittedName>
</protein>
<feature type="domain" description="4Fe4S-binding SPASM" evidence="7">
    <location>
        <begin position="366"/>
        <end position="427"/>
    </location>
</feature>
<dbReference type="PANTHER" id="PTHR43273:SF8">
    <property type="entry name" value="RADICAL SAM DOMAIN PROTEIN"/>
    <property type="match status" value="1"/>
</dbReference>
<dbReference type="SUPFAM" id="SSF102114">
    <property type="entry name" value="Radical SAM enzymes"/>
    <property type="match status" value="1"/>
</dbReference>
<keyword evidence="5" id="KW-0411">Iron-sulfur</keyword>
<dbReference type="CDD" id="cd01335">
    <property type="entry name" value="Radical_SAM"/>
    <property type="match status" value="1"/>
</dbReference>
<keyword evidence="2" id="KW-0949">S-adenosyl-L-methionine</keyword>
<dbReference type="SFLD" id="SFLDG01386">
    <property type="entry name" value="main_SPASM_domain-containing"/>
    <property type="match status" value="1"/>
</dbReference>
<dbReference type="InterPro" id="IPR058240">
    <property type="entry name" value="rSAM_sf"/>
</dbReference>
<dbReference type="InterPro" id="IPR007197">
    <property type="entry name" value="rSAM"/>
</dbReference>
<comment type="cofactor">
    <cofactor evidence="1">
        <name>[4Fe-4S] cluster</name>
        <dbReference type="ChEBI" id="CHEBI:49883"/>
    </cofactor>
</comment>
<dbReference type="Pfam" id="PF04055">
    <property type="entry name" value="Radical_SAM"/>
    <property type="match status" value="1"/>
</dbReference>
<dbReference type="SFLD" id="SFLDG01067">
    <property type="entry name" value="SPASM/twitch_domain_containing"/>
    <property type="match status" value="1"/>
</dbReference>
<feature type="domain" description="Radical SAM core" evidence="6">
    <location>
        <begin position="124"/>
        <end position="268"/>
    </location>
</feature>
<accession>A0A226BZ84</accession>
<dbReference type="CDD" id="cd21124">
    <property type="entry name" value="SPASM_CteB-like"/>
    <property type="match status" value="1"/>
</dbReference>